<dbReference type="Gene3D" id="3.40.50.2000">
    <property type="entry name" value="Glycogen Phosphorylase B"/>
    <property type="match status" value="2"/>
</dbReference>
<evidence type="ECO:0000256" key="2">
    <source>
        <dbReference type="ARBA" id="ARBA00022679"/>
    </source>
</evidence>
<dbReference type="PANTHER" id="PTHR46401">
    <property type="entry name" value="GLYCOSYLTRANSFERASE WBBK-RELATED"/>
    <property type="match status" value="1"/>
</dbReference>
<gene>
    <name evidence="5" type="ORF">HNR22_004995</name>
</gene>
<dbReference type="GO" id="GO:0016757">
    <property type="term" value="F:glycosyltransferase activity"/>
    <property type="evidence" value="ECO:0007669"/>
    <property type="project" value="UniProtKB-KW"/>
</dbReference>
<keyword evidence="1" id="KW-0328">Glycosyltransferase</keyword>
<sequence>MRPAEPTTVVDCSGVGPGGITRVLTEITRHWPSGRLRLVAVPSGWDPPAGSAADVDVVSRQAGDRARTVAAATNALRKVTARAKAGLVTVLSLSPSVAVVGSRLPVTTVVHDLAFRLWPHGLPTAVRQYRRASYGTAIKRSRRLLCVSARTRHDLLGLYGVPEHRTVVWHPGSDLHVAPGGPQAQVRAATAGRPYLVVAGHAAHKGVELAVEALPDIPGHVLAVLTSGQRIERFEAAVAASPAADRVLLLDQLSDDDYAATIAGAAAFLMPSHFEGYGLPAAEALRLGTPTVISPDPALHEATDGRAVRMTTWTASAVVRAVTEATGAPRPPVGATGRSWREATLHLADLLAADNGHDLQTPATRSITRQV</sequence>
<reference evidence="5 6" key="1">
    <citation type="submission" date="2020-07" db="EMBL/GenBank/DDBJ databases">
        <title>Sequencing the genomes of 1000 actinobacteria strains.</title>
        <authorList>
            <person name="Klenk H.-P."/>
        </authorList>
    </citation>
    <scope>NUCLEOTIDE SEQUENCE [LARGE SCALE GENOMIC DNA]</scope>
    <source>
        <strain evidence="5 6">DSM 45876</strain>
    </source>
</reference>
<dbReference type="InterPro" id="IPR028098">
    <property type="entry name" value="Glyco_trans_4-like_N"/>
</dbReference>
<protein>
    <submittedName>
        <fullName evidence="5">Glycosyltransferase involved in cell wall biosynthesis</fullName>
    </submittedName>
</protein>
<feature type="domain" description="Glycosyltransferase subfamily 4-like N-terminal" evidence="4">
    <location>
        <begin position="17"/>
        <end position="175"/>
    </location>
</feature>
<dbReference type="InterPro" id="IPR001296">
    <property type="entry name" value="Glyco_trans_1"/>
</dbReference>
<organism evidence="5 6">
    <name type="scientific">Micromonospora jinlongensis</name>
    <dbReference type="NCBI Taxonomy" id="1287877"/>
    <lineage>
        <taxon>Bacteria</taxon>
        <taxon>Bacillati</taxon>
        <taxon>Actinomycetota</taxon>
        <taxon>Actinomycetes</taxon>
        <taxon>Micromonosporales</taxon>
        <taxon>Micromonosporaceae</taxon>
        <taxon>Micromonospora</taxon>
    </lineage>
</organism>
<dbReference type="SUPFAM" id="SSF53756">
    <property type="entry name" value="UDP-Glycosyltransferase/glycogen phosphorylase"/>
    <property type="match status" value="1"/>
</dbReference>
<comment type="caution">
    <text evidence="5">The sequence shown here is derived from an EMBL/GenBank/DDBJ whole genome shotgun (WGS) entry which is preliminary data.</text>
</comment>
<evidence type="ECO:0000259" key="4">
    <source>
        <dbReference type="Pfam" id="PF13439"/>
    </source>
</evidence>
<keyword evidence="6" id="KW-1185">Reference proteome</keyword>
<accession>A0A7Z0BF97</accession>
<keyword evidence="2 5" id="KW-0808">Transferase</keyword>
<evidence type="ECO:0000259" key="3">
    <source>
        <dbReference type="Pfam" id="PF00534"/>
    </source>
</evidence>
<name>A0A7Z0BF97_9ACTN</name>
<dbReference type="PANTHER" id="PTHR46401:SF2">
    <property type="entry name" value="GLYCOSYLTRANSFERASE WBBK-RELATED"/>
    <property type="match status" value="1"/>
</dbReference>
<dbReference type="EMBL" id="JACCHK010000001">
    <property type="protein sequence ID" value="NYH45268.1"/>
    <property type="molecule type" value="Genomic_DNA"/>
</dbReference>
<dbReference type="Pfam" id="PF13439">
    <property type="entry name" value="Glyco_transf_4"/>
    <property type="match status" value="1"/>
</dbReference>
<dbReference type="Pfam" id="PF00534">
    <property type="entry name" value="Glycos_transf_1"/>
    <property type="match status" value="1"/>
</dbReference>
<evidence type="ECO:0000256" key="1">
    <source>
        <dbReference type="ARBA" id="ARBA00022676"/>
    </source>
</evidence>
<dbReference type="RefSeq" id="WP_179782386.1">
    <property type="nucleotide sequence ID" value="NZ_JACCHK010000001.1"/>
</dbReference>
<evidence type="ECO:0000313" key="6">
    <source>
        <dbReference type="Proteomes" id="UP000523545"/>
    </source>
</evidence>
<evidence type="ECO:0000313" key="5">
    <source>
        <dbReference type="EMBL" id="NYH45268.1"/>
    </source>
</evidence>
<feature type="domain" description="Glycosyl transferase family 1" evidence="3">
    <location>
        <begin position="192"/>
        <end position="300"/>
    </location>
</feature>
<dbReference type="AlphaFoldDB" id="A0A7Z0BF97"/>
<proteinExistence type="predicted"/>
<dbReference type="Proteomes" id="UP000523545">
    <property type="component" value="Unassembled WGS sequence"/>
</dbReference>